<keyword evidence="6" id="KW-0460">Magnesium</keyword>
<name>A0ABX8A2K7_9BRAD</name>
<dbReference type="GO" id="GO:0003677">
    <property type="term" value="F:DNA binding"/>
    <property type="evidence" value="ECO:0007669"/>
    <property type="project" value="UniProtKB-KW"/>
</dbReference>
<dbReference type="InterPro" id="IPR050556">
    <property type="entry name" value="Type_II_TA_system_RNase"/>
</dbReference>
<keyword evidence="4" id="KW-0479">Metal-binding</keyword>
<keyword evidence="2" id="KW-1277">Toxin-antitoxin system</keyword>
<evidence type="ECO:0000313" key="9">
    <source>
        <dbReference type="EMBL" id="QUS37572.1"/>
    </source>
</evidence>
<dbReference type="SUPFAM" id="SSF88723">
    <property type="entry name" value="PIN domain-like"/>
    <property type="match status" value="1"/>
</dbReference>
<evidence type="ECO:0000256" key="7">
    <source>
        <dbReference type="ARBA" id="ARBA00038093"/>
    </source>
</evidence>
<feature type="domain" description="PIN" evidence="8">
    <location>
        <begin position="3"/>
        <end position="123"/>
    </location>
</feature>
<dbReference type="PANTHER" id="PTHR33653:SF1">
    <property type="entry name" value="RIBONUCLEASE VAPC2"/>
    <property type="match status" value="1"/>
</dbReference>
<evidence type="ECO:0000256" key="5">
    <source>
        <dbReference type="ARBA" id="ARBA00022801"/>
    </source>
</evidence>
<dbReference type="InterPro" id="IPR002716">
    <property type="entry name" value="PIN_dom"/>
</dbReference>
<keyword evidence="9" id="KW-0238">DNA-binding</keyword>
<dbReference type="Gene3D" id="3.40.50.1010">
    <property type="entry name" value="5'-nuclease"/>
    <property type="match status" value="1"/>
</dbReference>
<keyword evidence="5" id="KW-0378">Hydrolase</keyword>
<organism evidence="9 10">
    <name type="scientific">Tardiphaga alba</name>
    <dbReference type="NCBI Taxonomy" id="340268"/>
    <lineage>
        <taxon>Bacteria</taxon>
        <taxon>Pseudomonadati</taxon>
        <taxon>Pseudomonadota</taxon>
        <taxon>Alphaproteobacteria</taxon>
        <taxon>Hyphomicrobiales</taxon>
        <taxon>Nitrobacteraceae</taxon>
        <taxon>Tardiphaga</taxon>
    </lineage>
</organism>
<gene>
    <name evidence="9" type="ORF">RPMA_00850</name>
</gene>
<evidence type="ECO:0000256" key="2">
    <source>
        <dbReference type="ARBA" id="ARBA00022649"/>
    </source>
</evidence>
<keyword evidence="3" id="KW-0540">Nuclease</keyword>
<evidence type="ECO:0000256" key="6">
    <source>
        <dbReference type="ARBA" id="ARBA00022842"/>
    </source>
</evidence>
<evidence type="ECO:0000313" key="10">
    <source>
        <dbReference type="Proteomes" id="UP000682843"/>
    </source>
</evidence>
<dbReference type="EMBL" id="CP036498">
    <property type="protein sequence ID" value="QUS37572.1"/>
    <property type="molecule type" value="Genomic_DNA"/>
</dbReference>
<proteinExistence type="inferred from homology"/>
<evidence type="ECO:0000259" key="8">
    <source>
        <dbReference type="Pfam" id="PF01850"/>
    </source>
</evidence>
<evidence type="ECO:0000256" key="4">
    <source>
        <dbReference type="ARBA" id="ARBA00022723"/>
    </source>
</evidence>
<dbReference type="InterPro" id="IPR029060">
    <property type="entry name" value="PIN-like_dom_sf"/>
</dbReference>
<sequence length="137" mass="15370">MTLVDSNILLDVITIGQRWAAWSEHQLERAALNGPLMINDVIYAEVSARYGTFETLDALLEENGILLTPMPRAALFLAGKTFIRYRRAGGLRTGVLPDFFIGAHAAVERIPLLTRDTHRYRTYFPTVILIAPDKNEA</sequence>
<dbReference type="Proteomes" id="UP000682843">
    <property type="component" value="Chromosome"/>
</dbReference>
<evidence type="ECO:0000256" key="3">
    <source>
        <dbReference type="ARBA" id="ARBA00022722"/>
    </source>
</evidence>
<reference evidence="9 10" key="1">
    <citation type="submission" date="2019-02" db="EMBL/GenBank/DDBJ databases">
        <title>Emended description of the genus Rhodopseudomonas and description of Rhodopseudomonas albus sp. nov., a non-phototrophic, heavy-metal-tolerant bacterium isolated from garden soil.</title>
        <authorList>
            <person name="Bao Z."/>
            <person name="Cao W.W."/>
            <person name="Sato Y."/>
            <person name="Nishizawa T."/>
            <person name="Zhao J."/>
            <person name="Guo Y."/>
            <person name="Ohta H."/>
        </authorList>
    </citation>
    <scope>NUCLEOTIDE SEQUENCE [LARGE SCALE GENOMIC DNA]</scope>
    <source>
        <strain evidence="9 10">SK50-23</strain>
    </source>
</reference>
<comment type="similarity">
    <text evidence="7">Belongs to the PINc/VapC protein family.</text>
</comment>
<keyword evidence="10" id="KW-1185">Reference proteome</keyword>
<dbReference type="RefSeq" id="WP_211911059.1">
    <property type="nucleotide sequence ID" value="NZ_CP036498.1"/>
</dbReference>
<evidence type="ECO:0000256" key="1">
    <source>
        <dbReference type="ARBA" id="ARBA00001946"/>
    </source>
</evidence>
<dbReference type="Pfam" id="PF01850">
    <property type="entry name" value="PIN"/>
    <property type="match status" value="1"/>
</dbReference>
<protein>
    <submittedName>
        <fullName evidence="9">DNA-binding protein</fullName>
    </submittedName>
</protein>
<dbReference type="PANTHER" id="PTHR33653">
    <property type="entry name" value="RIBONUCLEASE VAPC2"/>
    <property type="match status" value="1"/>
</dbReference>
<comment type="cofactor">
    <cofactor evidence="1">
        <name>Mg(2+)</name>
        <dbReference type="ChEBI" id="CHEBI:18420"/>
    </cofactor>
</comment>
<accession>A0ABX8A2K7</accession>